<feature type="transmembrane region" description="Helical" evidence="9">
    <location>
        <begin position="53"/>
        <end position="74"/>
    </location>
</feature>
<evidence type="ECO:0000256" key="7">
    <source>
        <dbReference type="ARBA" id="ARBA00022989"/>
    </source>
</evidence>
<accession>A0ABT5YKU6</accession>
<keyword evidence="3 9" id="KW-0813">Transport</keyword>
<keyword evidence="4" id="KW-1003">Cell membrane</keyword>
<dbReference type="EMBL" id="JARHUD010000003">
    <property type="protein sequence ID" value="MDF2095570.1"/>
    <property type="molecule type" value="Genomic_DNA"/>
</dbReference>
<evidence type="ECO:0000256" key="9">
    <source>
        <dbReference type="RuleBase" id="RU363032"/>
    </source>
</evidence>
<keyword evidence="12" id="KW-1185">Reference proteome</keyword>
<gene>
    <name evidence="11" type="ORF">P2G67_06240</name>
</gene>
<comment type="caution">
    <text evidence="11">The sequence shown here is derived from an EMBL/GenBank/DDBJ whole genome shotgun (WGS) entry which is preliminary data.</text>
</comment>
<dbReference type="PANTHER" id="PTHR30614:SF10">
    <property type="entry name" value="ARGININE ABC TRANSPORTER PERMEASE PROTEIN ARTM"/>
    <property type="match status" value="1"/>
</dbReference>
<evidence type="ECO:0000256" key="6">
    <source>
        <dbReference type="ARBA" id="ARBA00022692"/>
    </source>
</evidence>
<dbReference type="InterPro" id="IPR035906">
    <property type="entry name" value="MetI-like_sf"/>
</dbReference>
<dbReference type="PROSITE" id="PS50928">
    <property type="entry name" value="ABC_TM1"/>
    <property type="match status" value="1"/>
</dbReference>
<organism evidence="11 12">
    <name type="scientific">Aquibaculum arenosum</name>
    <dbReference type="NCBI Taxonomy" id="3032591"/>
    <lineage>
        <taxon>Bacteria</taxon>
        <taxon>Pseudomonadati</taxon>
        <taxon>Pseudomonadota</taxon>
        <taxon>Alphaproteobacteria</taxon>
        <taxon>Rhodospirillales</taxon>
        <taxon>Rhodovibrionaceae</taxon>
        <taxon>Aquibaculum</taxon>
    </lineage>
</organism>
<name>A0ABT5YKU6_9PROT</name>
<dbReference type="Pfam" id="PF00528">
    <property type="entry name" value="BPD_transp_1"/>
    <property type="match status" value="1"/>
</dbReference>
<proteinExistence type="inferred from homology"/>
<reference evidence="11 12" key="1">
    <citation type="submission" date="2023-03" db="EMBL/GenBank/DDBJ databases">
        <title>Fodinicurvata sp. CAU 1616 isolated from sea sendiment.</title>
        <authorList>
            <person name="Kim W."/>
        </authorList>
    </citation>
    <scope>NUCLEOTIDE SEQUENCE [LARGE SCALE GENOMIC DNA]</scope>
    <source>
        <strain evidence="11 12">CAU 1616</strain>
    </source>
</reference>
<dbReference type="NCBIfam" id="TIGR01726">
    <property type="entry name" value="HEQRo_perm_3TM"/>
    <property type="match status" value="1"/>
</dbReference>
<feature type="transmembrane region" description="Helical" evidence="9">
    <location>
        <begin position="94"/>
        <end position="112"/>
    </location>
</feature>
<dbReference type="InterPro" id="IPR010065">
    <property type="entry name" value="AA_ABC_transptr_permease_3TM"/>
</dbReference>
<evidence type="ECO:0000256" key="3">
    <source>
        <dbReference type="ARBA" id="ARBA00022448"/>
    </source>
</evidence>
<evidence type="ECO:0000313" key="11">
    <source>
        <dbReference type="EMBL" id="MDF2095570.1"/>
    </source>
</evidence>
<feature type="transmembrane region" description="Helical" evidence="9">
    <location>
        <begin position="152"/>
        <end position="176"/>
    </location>
</feature>
<evidence type="ECO:0000313" key="12">
    <source>
        <dbReference type="Proteomes" id="UP001215503"/>
    </source>
</evidence>
<sequence>MNLALVLDSLPQLLSGLLVTLEITAWALALGLAASIPLALMRVSTNPVLRLPVFGFIFYFRGTPLLVQLFLIYYGSGQFRPELEALGLWVYFREPYFCAVLTLTLNTAAYTAEILRGSIQAVPFGEIEAARACGMSRGLLYRRIILPKAFRLALPAYSNEVVFLFQATSLVSIITLLDLTGVARVMVARTFAVYELYIAAGLLYLACTYLILWVLRKVEYRLSGHLRPREAEPARPDLSPAGLP</sequence>
<feature type="domain" description="ABC transmembrane type-1" evidence="10">
    <location>
        <begin position="17"/>
        <end position="215"/>
    </location>
</feature>
<evidence type="ECO:0000256" key="2">
    <source>
        <dbReference type="ARBA" id="ARBA00010072"/>
    </source>
</evidence>
<dbReference type="CDD" id="cd06261">
    <property type="entry name" value="TM_PBP2"/>
    <property type="match status" value="1"/>
</dbReference>
<evidence type="ECO:0000259" key="10">
    <source>
        <dbReference type="PROSITE" id="PS50928"/>
    </source>
</evidence>
<dbReference type="SUPFAM" id="SSF161098">
    <property type="entry name" value="MetI-like"/>
    <property type="match status" value="1"/>
</dbReference>
<dbReference type="Proteomes" id="UP001215503">
    <property type="component" value="Unassembled WGS sequence"/>
</dbReference>
<keyword evidence="6 9" id="KW-0812">Transmembrane</keyword>
<protein>
    <submittedName>
        <fullName evidence="11">ABC transporter permease</fullName>
    </submittedName>
</protein>
<dbReference type="InterPro" id="IPR043429">
    <property type="entry name" value="ArtM/GltK/GlnP/TcyL/YhdX-like"/>
</dbReference>
<keyword evidence="7 9" id="KW-1133">Transmembrane helix</keyword>
<dbReference type="InterPro" id="IPR000515">
    <property type="entry name" value="MetI-like"/>
</dbReference>
<dbReference type="PANTHER" id="PTHR30614">
    <property type="entry name" value="MEMBRANE COMPONENT OF AMINO ACID ABC TRANSPORTER"/>
    <property type="match status" value="1"/>
</dbReference>
<keyword evidence="8 9" id="KW-0472">Membrane</keyword>
<evidence type="ECO:0000256" key="4">
    <source>
        <dbReference type="ARBA" id="ARBA00022475"/>
    </source>
</evidence>
<dbReference type="Gene3D" id="1.10.3720.10">
    <property type="entry name" value="MetI-like"/>
    <property type="match status" value="1"/>
</dbReference>
<evidence type="ECO:0000256" key="8">
    <source>
        <dbReference type="ARBA" id="ARBA00023136"/>
    </source>
</evidence>
<keyword evidence="5" id="KW-0997">Cell inner membrane</keyword>
<evidence type="ECO:0000256" key="5">
    <source>
        <dbReference type="ARBA" id="ARBA00022519"/>
    </source>
</evidence>
<feature type="transmembrane region" description="Helical" evidence="9">
    <location>
        <begin position="196"/>
        <end position="215"/>
    </location>
</feature>
<feature type="transmembrane region" description="Helical" evidence="9">
    <location>
        <begin position="23"/>
        <end position="41"/>
    </location>
</feature>
<comment type="similarity">
    <text evidence="2">Belongs to the binding-protein-dependent transport system permease family. HisMQ subfamily.</text>
</comment>
<evidence type="ECO:0000256" key="1">
    <source>
        <dbReference type="ARBA" id="ARBA00004429"/>
    </source>
</evidence>
<comment type="subcellular location">
    <subcellularLocation>
        <location evidence="1">Cell inner membrane</location>
        <topology evidence="1">Multi-pass membrane protein</topology>
    </subcellularLocation>
    <subcellularLocation>
        <location evidence="9">Cell membrane</location>
        <topology evidence="9">Multi-pass membrane protein</topology>
    </subcellularLocation>
</comment>
<dbReference type="RefSeq" id="WP_275821124.1">
    <property type="nucleotide sequence ID" value="NZ_JARHUD010000003.1"/>
</dbReference>